<gene>
    <name evidence="2" type="ORF">ENR47_07810</name>
</gene>
<name>A0A832M2H6_9CYAN</name>
<dbReference type="EMBL" id="DSRD01000496">
    <property type="protein sequence ID" value="HGW94173.1"/>
    <property type="molecule type" value="Genomic_DNA"/>
</dbReference>
<proteinExistence type="predicted"/>
<sequence>MPTPSDNPKVTSEPLTKKNKRQVVLPNYARGVMPCKIVFLSGQYKGNPLNLGNGIVKSDQEQQQNRRSQEGHSLRTASNFVNVSPRTFRLSLEFYSPNEDVSYWVENCMTLQEIDPTTGNTPTLLYSEGAIQSIAPLTCTSIKVGKEHPFPGGKGFHYAKVDVSLELLGGKNSEHRFAKPLVDTELTKWRDSQTDAERARQGTIAVTQQALAPCLSPAENEQLTQLLSANKAGDVGVLSSLSSSALVQAAVAGLVPKQALAGMGEKLNDAISLEIAKKTSGVGKNAATLANAIKTGNAAGLPADLVSQVEQLQSDYAAIKTAIANQELSQQSPVFNRAGTSQTLIKIASCGLKMRQGGATEISKQQSNPPEWEEYFKTKLGDRASDQVARDQLVTSEINKTLADKNLKDSDIVQRFGLVSDEQAKKLRNFQPFKDKEDFVLRANSSGVVGRGIWSGFIDSQISSSNSSTMVS</sequence>
<accession>A0A832M2H6</accession>
<protein>
    <submittedName>
        <fullName evidence="2">Uncharacterized protein</fullName>
    </submittedName>
</protein>
<feature type="region of interest" description="Disordered" evidence="1">
    <location>
        <begin position="53"/>
        <end position="77"/>
    </location>
</feature>
<evidence type="ECO:0000313" key="2">
    <source>
        <dbReference type="EMBL" id="HGW94173.1"/>
    </source>
</evidence>
<organism evidence="2">
    <name type="scientific">Oscillatoriales cyanobacterium SpSt-402</name>
    <dbReference type="NCBI Taxonomy" id="2282168"/>
    <lineage>
        <taxon>Bacteria</taxon>
        <taxon>Bacillati</taxon>
        <taxon>Cyanobacteriota</taxon>
        <taxon>Cyanophyceae</taxon>
        <taxon>Oscillatoriophycideae</taxon>
        <taxon>Oscillatoriales</taxon>
    </lineage>
</organism>
<comment type="caution">
    <text evidence="2">The sequence shown here is derived from an EMBL/GenBank/DDBJ whole genome shotgun (WGS) entry which is preliminary data.</text>
</comment>
<dbReference type="AlphaFoldDB" id="A0A832M2H6"/>
<reference evidence="2" key="1">
    <citation type="journal article" date="2020" name="mSystems">
        <title>Genome- and Community-Level Interaction Insights into Carbon Utilization and Element Cycling Functions of Hydrothermarchaeota in Hydrothermal Sediment.</title>
        <authorList>
            <person name="Zhou Z."/>
            <person name="Liu Y."/>
            <person name="Xu W."/>
            <person name="Pan J."/>
            <person name="Luo Z.H."/>
            <person name="Li M."/>
        </authorList>
    </citation>
    <scope>NUCLEOTIDE SEQUENCE [LARGE SCALE GENOMIC DNA]</scope>
    <source>
        <strain evidence="2">SpSt-402</strain>
    </source>
</reference>
<evidence type="ECO:0000256" key="1">
    <source>
        <dbReference type="SAM" id="MobiDB-lite"/>
    </source>
</evidence>